<keyword evidence="3" id="KW-1185">Reference proteome</keyword>
<protein>
    <recommendedName>
        <fullName evidence="4">Thioredoxin domain-containing protein</fullName>
    </recommendedName>
</protein>
<dbReference type="EMBL" id="CP023344">
    <property type="protein sequence ID" value="ATC65646.1"/>
    <property type="molecule type" value="Genomic_DNA"/>
</dbReference>
<accession>A0A290QH91</accession>
<evidence type="ECO:0000256" key="1">
    <source>
        <dbReference type="SAM" id="SignalP"/>
    </source>
</evidence>
<reference evidence="2 3" key="1">
    <citation type="submission" date="2017-09" db="EMBL/GenBank/DDBJ databases">
        <title>Complete genome sequence of Verrucomicrobial strain HZ-65, isolated from freshwater.</title>
        <authorList>
            <person name="Choi A."/>
        </authorList>
    </citation>
    <scope>NUCLEOTIDE SEQUENCE [LARGE SCALE GENOMIC DNA]</scope>
    <source>
        <strain evidence="2 3">HZ-65</strain>
    </source>
</reference>
<dbReference type="AlphaFoldDB" id="A0A290QH91"/>
<dbReference type="SUPFAM" id="SSF52833">
    <property type="entry name" value="Thioredoxin-like"/>
    <property type="match status" value="1"/>
</dbReference>
<dbReference type="Gene3D" id="3.40.30.10">
    <property type="entry name" value="Glutaredoxin"/>
    <property type="match status" value="1"/>
</dbReference>
<feature type="signal peptide" evidence="1">
    <location>
        <begin position="1"/>
        <end position="24"/>
    </location>
</feature>
<gene>
    <name evidence="2" type="ORF">CMV30_17785</name>
</gene>
<sequence>MKSRFTSFVFAAALCAACSLPLTAADLTLAQVKASSENWPNQIKLTEALDFGASGKFAAGTLVDFYGFENANVRFQHKGQLFLVEPELTDLVTRASRIADGQAAKEGWRGRTADYLTRKGQVVTASGFAPVGADAFRDDTLLVVYYGNSGCSFCAAAMPFMKQTLDLLEQRQPGRVRRVYIPSEGDTPAARAYARSLGAGWIVAPYGDQFMWGGLSELVPSAKNSVSFPALALVSPKGKFLAAGMREQSKTDSAAAVLKKLDEVLSAPSKSAALGVR</sequence>
<dbReference type="RefSeq" id="WP_096057275.1">
    <property type="nucleotide sequence ID" value="NZ_CP023344.1"/>
</dbReference>
<keyword evidence="1" id="KW-0732">Signal</keyword>
<dbReference type="KEGG" id="vbh:CMV30_17785"/>
<dbReference type="InterPro" id="IPR036249">
    <property type="entry name" value="Thioredoxin-like_sf"/>
</dbReference>
<evidence type="ECO:0000313" key="2">
    <source>
        <dbReference type="EMBL" id="ATC65646.1"/>
    </source>
</evidence>
<name>A0A290QH91_9BACT</name>
<feature type="chain" id="PRO_5012561296" description="Thioredoxin domain-containing protein" evidence="1">
    <location>
        <begin position="25"/>
        <end position="277"/>
    </location>
</feature>
<proteinExistence type="predicted"/>
<evidence type="ECO:0000313" key="3">
    <source>
        <dbReference type="Proteomes" id="UP000217265"/>
    </source>
</evidence>
<evidence type="ECO:0008006" key="4">
    <source>
        <dbReference type="Google" id="ProtNLM"/>
    </source>
</evidence>
<dbReference type="Proteomes" id="UP000217265">
    <property type="component" value="Chromosome"/>
</dbReference>
<organism evidence="2 3">
    <name type="scientific">Nibricoccus aquaticus</name>
    <dbReference type="NCBI Taxonomy" id="2576891"/>
    <lineage>
        <taxon>Bacteria</taxon>
        <taxon>Pseudomonadati</taxon>
        <taxon>Verrucomicrobiota</taxon>
        <taxon>Opitutia</taxon>
        <taxon>Opitutales</taxon>
        <taxon>Opitutaceae</taxon>
        <taxon>Nibricoccus</taxon>
    </lineage>
</organism>